<dbReference type="InterPro" id="IPR018389">
    <property type="entry name" value="DctP_fam"/>
</dbReference>
<evidence type="ECO:0000256" key="1">
    <source>
        <dbReference type="ARBA" id="ARBA00022729"/>
    </source>
</evidence>
<keyword evidence="1 2" id="KW-0732">Signal</keyword>
<evidence type="ECO:0000313" key="3">
    <source>
        <dbReference type="EMBL" id="SHH65027.1"/>
    </source>
</evidence>
<reference evidence="3 4" key="1">
    <citation type="submission" date="2016-11" db="EMBL/GenBank/DDBJ databases">
        <authorList>
            <person name="Jaros S."/>
            <person name="Januszkiewicz K."/>
            <person name="Wedrychowicz H."/>
        </authorList>
    </citation>
    <scope>NUCLEOTIDE SEQUENCE [LARGE SCALE GENOMIC DNA]</scope>
    <source>
        <strain evidence="3 4">CGMCC 1.10190</strain>
    </source>
</reference>
<dbReference type="NCBIfam" id="TIGR00787">
    <property type="entry name" value="dctP"/>
    <property type="match status" value="1"/>
</dbReference>
<dbReference type="NCBIfam" id="NF037995">
    <property type="entry name" value="TRAP_S1"/>
    <property type="match status" value="1"/>
</dbReference>
<keyword evidence="4" id="KW-1185">Reference proteome</keyword>
<organism evidence="3 4">
    <name type="scientific">Pollutimonas bauzanensis</name>
    <dbReference type="NCBI Taxonomy" id="658167"/>
    <lineage>
        <taxon>Bacteria</taxon>
        <taxon>Pseudomonadati</taxon>
        <taxon>Pseudomonadota</taxon>
        <taxon>Betaproteobacteria</taxon>
        <taxon>Burkholderiales</taxon>
        <taxon>Alcaligenaceae</taxon>
        <taxon>Pollutimonas</taxon>
    </lineage>
</organism>
<dbReference type="PIRSF" id="PIRSF006470">
    <property type="entry name" value="DctB"/>
    <property type="match status" value="1"/>
</dbReference>
<dbReference type="GO" id="GO:0055085">
    <property type="term" value="P:transmembrane transport"/>
    <property type="evidence" value="ECO:0007669"/>
    <property type="project" value="InterPro"/>
</dbReference>
<dbReference type="PANTHER" id="PTHR33376">
    <property type="match status" value="1"/>
</dbReference>
<sequence>MKNLSALLLAAAMALASGVALSQTKPVKLRFGHTVPETDSQHQAALEFAKNVKARSDGAIDIRVYASGQLGNDGTLVTGVRSGTIDIGATGNPFLTGISPRLSALDLPYQFDSAEHAYKVLDGKTGRALLDDLDHHQMKGLAFWEIGFRSLANSKLAVNTAADIKGLKIRTTPNPAHLYAFQLLGANPQPMPFGEVFNALESGAVDGNENPPTLMLSSKMYEVQKYLSLTRHAYTPLIVFMNKRKFEQLSPAHQQIIMEEAVKTAHFQRELNARNETSALAELKSHGMRINEHPDIESIRKIVRDPVRKQFSDKHGDDLLKAIDAQR</sequence>
<keyword evidence="3" id="KW-0675">Receptor</keyword>
<feature type="chain" id="PRO_5009914231" evidence="2">
    <location>
        <begin position="23"/>
        <end position="327"/>
    </location>
</feature>
<dbReference type="EMBL" id="FQXE01000004">
    <property type="protein sequence ID" value="SHH65027.1"/>
    <property type="molecule type" value="Genomic_DNA"/>
</dbReference>
<dbReference type="Pfam" id="PF03480">
    <property type="entry name" value="DctP"/>
    <property type="match status" value="1"/>
</dbReference>
<evidence type="ECO:0000313" key="4">
    <source>
        <dbReference type="Proteomes" id="UP000184226"/>
    </source>
</evidence>
<evidence type="ECO:0000256" key="2">
    <source>
        <dbReference type="SAM" id="SignalP"/>
    </source>
</evidence>
<accession>A0A1M5UPV3</accession>
<dbReference type="InterPro" id="IPR004682">
    <property type="entry name" value="TRAP_DctP"/>
</dbReference>
<protein>
    <submittedName>
        <fullName evidence="3">Tripartite ATP-independent transporter solute receptor, DctP family</fullName>
    </submittedName>
</protein>
<feature type="signal peptide" evidence="2">
    <location>
        <begin position="1"/>
        <end position="22"/>
    </location>
</feature>
<dbReference type="Proteomes" id="UP000184226">
    <property type="component" value="Unassembled WGS sequence"/>
</dbReference>
<dbReference type="RefSeq" id="WP_073102765.1">
    <property type="nucleotide sequence ID" value="NZ_FQXE01000004.1"/>
</dbReference>
<proteinExistence type="predicted"/>
<dbReference type="CDD" id="cd13679">
    <property type="entry name" value="PBP2_TRAP_YiaO_like"/>
    <property type="match status" value="1"/>
</dbReference>
<dbReference type="GO" id="GO:0030246">
    <property type="term" value="F:carbohydrate binding"/>
    <property type="evidence" value="ECO:0007669"/>
    <property type="project" value="TreeGrafter"/>
</dbReference>
<dbReference type="OrthoDB" id="9794826at2"/>
<name>A0A1M5UPV3_9BURK</name>
<dbReference type="GO" id="GO:0030288">
    <property type="term" value="C:outer membrane-bounded periplasmic space"/>
    <property type="evidence" value="ECO:0007669"/>
    <property type="project" value="InterPro"/>
</dbReference>
<dbReference type="Gene3D" id="3.40.190.170">
    <property type="entry name" value="Bacterial extracellular solute-binding protein, family 7"/>
    <property type="match status" value="1"/>
</dbReference>
<dbReference type="AlphaFoldDB" id="A0A1M5UPV3"/>
<dbReference type="STRING" id="658167.SAMN04488135_10469"/>
<dbReference type="InterPro" id="IPR038404">
    <property type="entry name" value="TRAP_DctP_sf"/>
</dbReference>
<dbReference type="PANTHER" id="PTHR33376:SF18">
    <property type="entry name" value="2,3-DIKETO-L-GULONATE-BINDING PERIPLASMIC PROTEIN YIAO"/>
    <property type="match status" value="1"/>
</dbReference>
<gene>
    <name evidence="3" type="ORF">SAMN04488135_10469</name>
</gene>